<comment type="caution">
    <text evidence="2">The sequence shown here is derived from an EMBL/GenBank/DDBJ whole genome shotgun (WGS) entry which is preliminary data.</text>
</comment>
<feature type="transmembrane region" description="Helical" evidence="1">
    <location>
        <begin position="7"/>
        <end position="24"/>
    </location>
</feature>
<dbReference type="RefSeq" id="WP_120713910.1">
    <property type="nucleotide sequence ID" value="NZ_CANMKH010000003.1"/>
</dbReference>
<proteinExistence type="predicted"/>
<sequence>MKTIIQIVLWIACVGLGYLIYRSVTGPIEFNKVKVERFAKVVSNLKDIRNSQEAYKTVNGKYAKDFNSLITFVDTGKYVITQQRDSSYMEFDKVYQIDLLKEVKIIDTLGFVSVKDSLFKADDRYKSMMNVPGAPGGEKFEMKADIIEKSGYKAPVFEAKVEKNVILYDQPKDLLAKENAEIGVDEVNGNVITVGSLEEVSTSGNWPPIYDKKGEQ</sequence>
<gene>
    <name evidence="2" type="ORF">D7Z94_22635</name>
</gene>
<dbReference type="OrthoDB" id="1466422at2"/>
<evidence type="ECO:0000256" key="1">
    <source>
        <dbReference type="SAM" id="Phobius"/>
    </source>
</evidence>
<organism evidence="2 3">
    <name type="scientific">Ulvibacterium marinum</name>
    <dbReference type="NCBI Taxonomy" id="2419782"/>
    <lineage>
        <taxon>Bacteria</taxon>
        <taxon>Pseudomonadati</taxon>
        <taxon>Bacteroidota</taxon>
        <taxon>Flavobacteriia</taxon>
        <taxon>Flavobacteriales</taxon>
        <taxon>Flavobacteriaceae</taxon>
        <taxon>Ulvibacterium</taxon>
    </lineage>
</organism>
<protein>
    <submittedName>
        <fullName evidence="2">Uncharacterized protein</fullName>
    </submittedName>
</protein>
<keyword evidence="1" id="KW-0812">Transmembrane</keyword>
<accession>A0A3B0BX47</accession>
<dbReference type="Proteomes" id="UP000276603">
    <property type="component" value="Unassembled WGS sequence"/>
</dbReference>
<keyword evidence="1" id="KW-1133">Transmembrane helix</keyword>
<name>A0A3B0BX47_9FLAO</name>
<evidence type="ECO:0000313" key="2">
    <source>
        <dbReference type="EMBL" id="RKN78013.1"/>
    </source>
</evidence>
<keyword evidence="1" id="KW-0472">Membrane</keyword>
<evidence type="ECO:0000313" key="3">
    <source>
        <dbReference type="Proteomes" id="UP000276603"/>
    </source>
</evidence>
<keyword evidence="3" id="KW-1185">Reference proteome</keyword>
<dbReference type="AlphaFoldDB" id="A0A3B0BX47"/>
<reference evidence="2 3" key="1">
    <citation type="submission" date="2018-10" db="EMBL/GenBank/DDBJ databases">
        <title>Ulvibacterium marinum gen. nov., sp. nov., a novel marine bacterium of the family Flavobacteriaceae, isolated from a culture of the green alga Ulva prolifera.</title>
        <authorList>
            <person name="Zhang Z."/>
        </authorList>
    </citation>
    <scope>NUCLEOTIDE SEQUENCE [LARGE SCALE GENOMIC DNA]</scope>
    <source>
        <strain evidence="2 3">CCMM003</strain>
    </source>
</reference>
<dbReference type="EMBL" id="RBCJ01000005">
    <property type="protein sequence ID" value="RKN78013.1"/>
    <property type="molecule type" value="Genomic_DNA"/>
</dbReference>